<organism evidence="16 17">
    <name type="scientific">Orchesella dallaii</name>
    <dbReference type="NCBI Taxonomy" id="48710"/>
    <lineage>
        <taxon>Eukaryota</taxon>
        <taxon>Metazoa</taxon>
        <taxon>Ecdysozoa</taxon>
        <taxon>Arthropoda</taxon>
        <taxon>Hexapoda</taxon>
        <taxon>Collembola</taxon>
        <taxon>Entomobryomorpha</taxon>
        <taxon>Entomobryoidea</taxon>
        <taxon>Orchesellidae</taxon>
        <taxon>Orchesellinae</taxon>
        <taxon>Orchesella</taxon>
    </lineage>
</organism>
<feature type="transmembrane region" description="Helical" evidence="15">
    <location>
        <begin position="296"/>
        <end position="323"/>
    </location>
</feature>
<evidence type="ECO:0000313" key="17">
    <source>
        <dbReference type="Proteomes" id="UP001642540"/>
    </source>
</evidence>
<evidence type="ECO:0000256" key="11">
    <source>
        <dbReference type="ARBA" id="ARBA00023180"/>
    </source>
</evidence>
<dbReference type="PROSITE" id="PS00610">
    <property type="entry name" value="NA_NEUROTRAN_SYMP_1"/>
    <property type="match status" value="1"/>
</dbReference>
<keyword evidence="3 14" id="KW-0813">Transport</keyword>
<evidence type="ECO:0000256" key="2">
    <source>
        <dbReference type="ARBA" id="ARBA00006459"/>
    </source>
</evidence>
<gene>
    <name evidence="16" type="ORF">ODALV1_LOCUS20296</name>
</gene>
<dbReference type="SUPFAM" id="SSF161070">
    <property type="entry name" value="SNF-like"/>
    <property type="match status" value="1"/>
</dbReference>
<evidence type="ECO:0000256" key="3">
    <source>
        <dbReference type="ARBA" id="ARBA00022448"/>
    </source>
</evidence>
<dbReference type="Pfam" id="PF00209">
    <property type="entry name" value="SNF"/>
    <property type="match status" value="1"/>
</dbReference>
<proteinExistence type="inferred from homology"/>
<keyword evidence="4 14" id="KW-0812">Transmembrane</keyword>
<accession>A0ABP1RA86</accession>
<dbReference type="PRINTS" id="PR00176">
    <property type="entry name" value="NANEUSMPORT"/>
</dbReference>
<keyword evidence="12" id="KW-0739">Sodium transport</keyword>
<evidence type="ECO:0000256" key="15">
    <source>
        <dbReference type="SAM" id="Phobius"/>
    </source>
</evidence>
<evidence type="ECO:0000313" key="16">
    <source>
        <dbReference type="EMBL" id="CAL8123743.1"/>
    </source>
</evidence>
<keyword evidence="11" id="KW-0325">Glycoprotein</keyword>
<reference evidence="16 17" key="1">
    <citation type="submission" date="2024-08" db="EMBL/GenBank/DDBJ databases">
        <authorList>
            <person name="Cucini C."/>
            <person name="Frati F."/>
        </authorList>
    </citation>
    <scope>NUCLEOTIDE SEQUENCE [LARGE SCALE GENOMIC DNA]</scope>
</reference>
<evidence type="ECO:0000256" key="12">
    <source>
        <dbReference type="ARBA" id="ARBA00023201"/>
    </source>
</evidence>
<keyword evidence="5 14" id="KW-0769">Symport</keyword>
<feature type="transmembrane region" description="Helical" evidence="15">
    <location>
        <begin position="335"/>
        <end position="360"/>
    </location>
</feature>
<comment type="caution">
    <text evidence="16">The sequence shown here is derived from an EMBL/GenBank/DDBJ whole genome shotgun (WGS) entry which is preliminary data.</text>
</comment>
<comment type="function">
    <text evidence="13">Unusual broad substrate spectrum amino acid:sodium cotransporter that promotes absorption of the D isomers of essential amino acids. Neutral amino acids are the preferred substrates, especially methionine and phenylalanine.</text>
</comment>
<feature type="transmembrane region" description="Helical" evidence="15">
    <location>
        <begin position="585"/>
        <end position="605"/>
    </location>
</feature>
<evidence type="ECO:0000256" key="8">
    <source>
        <dbReference type="ARBA" id="ARBA00023053"/>
    </source>
</evidence>
<dbReference type="CDD" id="cd10324">
    <property type="entry name" value="SLC6sbd"/>
    <property type="match status" value="1"/>
</dbReference>
<dbReference type="InterPro" id="IPR037272">
    <property type="entry name" value="SNS_sf"/>
</dbReference>
<feature type="transmembrane region" description="Helical" evidence="15">
    <location>
        <begin position="263"/>
        <end position="284"/>
    </location>
</feature>
<dbReference type="Proteomes" id="UP001642540">
    <property type="component" value="Unassembled WGS sequence"/>
</dbReference>
<evidence type="ECO:0000256" key="1">
    <source>
        <dbReference type="ARBA" id="ARBA00004141"/>
    </source>
</evidence>
<evidence type="ECO:0000256" key="9">
    <source>
        <dbReference type="ARBA" id="ARBA00023065"/>
    </source>
</evidence>
<protein>
    <recommendedName>
        <fullName evidence="14">Transporter</fullName>
    </recommendedName>
</protein>
<evidence type="ECO:0000256" key="10">
    <source>
        <dbReference type="ARBA" id="ARBA00023136"/>
    </source>
</evidence>
<feature type="transmembrane region" description="Helical" evidence="15">
    <location>
        <begin position="133"/>
        <end position="154"/>
    </location>
</feature>
<dbReference type="PANTHER" id="PTHR11616">
    <property type="entry name" value="SODIUM/CHLORIDE DEPENDENT TRANSPORTER"/>
    <property type="match status" value="1"/>
</dbReference>
<feature type="transmembrane region" description="Helical" evidence="15">
    <location>
        <begin position="372"/>
        <end position="393"/>
    </location>
</feature>
<evidence type="ECO:0000256" key="7">
    <source>
        <dbReference type="ARBA" id="ARBA00022989"/>
    </source>
</evidence>
<feature type="transmembrane region" description="Helical" evidence="15">
    <location>
        <begin position="175"/>
        <end position="202"/>
    </location>
</feature>
<evidence type="ECO:0000256" key="4">
    <source>
        <dbReference type="ARBA" id="ARBA00022692"/>
    </source>
</evidence>
<keyword evidence="9" id="KW-0406">Ion transport</keyword>
<evidence type="ECO:0000256" key="6">
    <source>
        <dbReference type="ARBA" id="ARBA00022970"/>
    </source>
</evidence>
<feature type="transmembrane region" description="Helical" evidence="15">
    <location>
        <begin position="501"/>
        <end position="525"/>
    </location>
</feature>
<dbReference type="PANTHER" id="PTHR11616:SF321">
    <property type="entry name" value="SODIUM-DEPENDENT NUTRIENT AMINO ACID TRANSPORTER 1-RELATED"/>
    <property type="match status" value="1"/>
</dbReference>
<comment type="subcellular location">
    <subcellularLocation>
        <location evidence="1">Membrane</location>
        <topology evidence="1">Multi-pass membrane protein</topology>
    </subcellularLocation>
</comment>
<feature type="transmembrane region" description="Helical" evidence="15">
    <location>
        <begin position="546"/>
        <end position="565"/>
    </location>
</feature>
<evidence type="ECO:0000256" key="13">
    <source>
        <dbReference type="ARBA" id="ARBA00037785"/>
    </source>
</evidence>
<keyword evidence="17" id="KW-1185">Reference proteome</keyword>
<feature type="transmembrane region" description="Helical" evidence="15">
    <location>
        <begin position="472"/>
        <end position="489"/>
    </location>
</feature>
<name>A0ABP1RA86_9HEXA</name>
<feature type="transmembrane region" description="Helical" evidence="15">
    <location>
        <begin position="432"/>
        <end position="460"/>
    </location>
</feature>
<evidence type="ECO:0000256" key="14">
    <source>
        <dbReference type="RuleBase" id="RU003732"/>
    </source>
</evidence>
<keyword evidence="6" id="KW-0029">Amino-acid transport</keyword>
<keyword evidence="7 15" id="KW-1133">Transmembrane helix</keyword>
<dbReference type="PROSITE" id="PS50267">
    <property type="entry name" value="NA_NEUROTRAN_SYMP_3"/>
    <property type="match status" value="1"/>
</dbReference>
<sequence>MNGKKQALDLVHAELGHINPAFKADDPGNGLVLNTGDLNRPYGNNLFYIAQDSQGKKNGPVFTVGTNSITNNGALPSKVAEVTLPDGSEEEEERDTWGNPIEFLLSCISMSVGLGNVWRFPFVAYENGGGAFLIPYLVVLFFIGKPLYFLEMSLGQFSSYGQTKVWALAPFFKGVGYGAMVGTGCVVSFYVSLMALTCFYFFASFNSVLPWAQCDPVWAGEAACEPNSTYLTENNVSLPQLYFENEVFPQKANIDDGIGLPEWRLSLCLLLSWVIIFLTLVKGVQSSGKVAYFTAIFPYLVLFILLIRGVTLPGAWSGILYFITPQWHKIYDPNVWYAAVGQCFFSLSTGFGPIIMFSSFNPFQRDIYKDAFIISMMDTFTSLLAGFTIFAILGSLATQLDVDITVVAKSGPGLAFISYPDAISKFDWVPQLFAVLFFMMLFTLGVGSATSLAGGIITIFCDQFPSIARWKVTTVICVIGFFSGLIYVTPGGQFMLTLVDYFGANFVIYVMAIVEVAAVSWVYGLNNICKDIEFMLGIKLGFYWKFCWGFFIPVGLIVILVYSLVTATELTHNGVNYPPAAIGCGWALAAIALSLIPLWAIHAVFTRKSKTLWGKLKESFQPTEKWGPKSQKTRAQWILFKQQQNLES</sequence>
<comment type="similarity">
    <text evidence="2 14">Belongs to the sodium:neurotransmitter symporter (SNF) (TC 2.A.22) family.</text>
</comment>
<keyword evidence="8" id="KW-0915">Sodium</keyword>
<keyword evidence="10 15" id="KW-0472">Membrane</keyword>
<dbReference type="EMBL" id="CAXLJM020000068">
    <property type="protein sequence ID" value="CAL8123743.1"/>
    <property type="molecule type" value="Genomic_DNA"/>
</dbReference>
<dbReference type="InterPro" id="IPR000175">
    <property type="entry name" value="Na/ntran_symport"/>
</dbReference>
<evidence type="ECO:0000256" key="5">
    <source>
        <dbReference type="ARBA" id="ARBA00022847"/>
    </source>
</evidence>